<gene>
    <name evidence="1" type="ORF">HHL28_10540</name>
</gene>
<dbReference type="Pfam" id="PF13430">
    <property type="entry name" value="DUF4112"/>
    <property type="match status" value="1"/>
</dbReference>
<protein>
    <submittedName>
        <fullName evidence="1">DUF4112 domain-containing protein</fullName>
    </submittedName>
</protein>
<evidence type="ECO:0000313" key="1">
    <source>
        <dbReference type="EMBL" id="QJE73472.1"/>
    </source>
</evidence>
<accession>A0A858R8D1</accession>
<reference evidence="1" key="1">
    <citation type="submission" date="2020-04" db="EMBL/GenBank/DDBJ databases">
        <title>A desert anoxygenic phototrophic bacterium fixes CO2 using RubisCO under aerobic conditions.</title>
        <authorList>
            <person name="Tang K."/>
        </authorList>
    </citation>
    <scope>NUCLEOTIDE SEQUENCE [LARGE SCALE GENOMIC DNA]</scope>
    <source>
        <strain evidence="1">MIMtkB3</strain>
    </source>
</reference>
<evidence type="ECO:0000313" key="2">
    <source>
        <dbReference type="Proteomes" id="UP000501891"/>
    </source>
</evidence>
<dbReference type="AlphaFoldDB" id="A0A858R8D1"/>
<dbReference type="KEGG" id="acru:HHL28_10540"/>
<dbReference type="InterPro" id="IPR025187">
    <property type="entry name" value="DUF4112"/>
</dbReference>
<dbReference type="PANTHER" id="PTHR35519:SF2">
    <property type="entry name" value="PH DOMAIN PROTEIN"/>
    <property type="match status" value="1"/>
</dbReference>
<keyword evidence="2" id="KW-1185">Reference proteome</keyword>
<proteinExistence type="predicted"/>
<sequence>MSRHTPKPIDPATIARLRDLSDLLDSRWRIPGTGIRFGLDGIASIVPVAGDTLTALVSAYLIMEARRVGVPTSTLVRMVGNTGLDWAVGSIPVLGTIFDVAFKANKKNMDLLRRHLDRQDDQAAARLMKSDPSR</sequence>
<dbReference type="Proteomes" id="UP000501891">
    <property type="component" value="Chromosome"/>
</dbReference>
<dbReference type="PANTHER" id="PTHR35519">
    <property type="entry name" value="MEMBRANE PROTEINS"/>
    <property type="match status" value="1"/>
</dbReference>
<name>A0A858R8D1_9PROT</name>
<organism evidence="1 2">
    <name type="scientific">Aerophototrophica crusticola</name>
    <dbReference type="NCBI Taxonomy" id="1709002"/>
    <lineage>
        <taxon>Bacteria</taxon>
        <taxon>Pseudomonadati</taxon>
        <taxon>Pseudomonadota</taxon>
        <taxon>Alphaproteobacteria</taxon>
        <taxon>Rhodospirillales</taxon>
        <taxon>Rhodospirillaceae</taxon>
        <taxon>Aerophototrophica</taxon>
    </lineage>
</organism>
<dbReference type="EMBL" id="CP051775">
    <property type="protein sequence ID" value="QJE73472.1"/>
    <property type="molecule type" value="Genomic_DNA"/>
</dbReference>